<evidence type="ECO:0000256" key="5">
    <source>
        <dbReference type="SAM" id="Phobius"/>
    </source>
</evidence>
<dbReference type="Pfam" id="PF07654">
    <property type="entry name" value="C1-set"/>
    <property type="match status" value="1"/>
</dbReference>
<reference evidence="7" key="2">
    <citation type="submission" date="2025-09" db="UniProtKB">
        <authorList>
            <consortium name="Ensembl"/>
        </authorList>
    </citation>
    <scope>IDENTIFICATION</scope>
</reference>
<dbReference type="InterPro" id="IPR011162">
    <property type="entry name" value="MHC_I/II-like_Ag-recog"/>
</dbReference>
<name>A0A8D0FKK1_STROC</name>
<keyword evidence="3 5" id="KW-1133">Transmembrane helix</keyword>
<feature type="transmembrane region" description="Helical" evidence="5">
    <location>
        <begin position="230"/>
        <end position="250"/>
    </location>
</feature>
<accession>A0A8D0FKK1</accession>
<keyword evidence="2 5" id="KW-0812">Transmembrane</keyword>
<proteinExistence type="predicted"/>
<sequence>LSLPATPALTLPLPPPCLYSCLHPCPYPLLPLPLPLPPPCPHPCPHPVLFCQPAMPSLGLTLTFDDDQLFWFNFPGARWTPRLPDLPPWPPALEPPDQSLPPPPLPIIPPHLVPSQPPAGIPVADIFPVPPPALGEPTTLVCMVSNIFPPAVEIAWQVDGVPVTRDVTHTHYTPTADLAFVRFSYLPVTPNAGDVYACVVTQEANNSSIITYWVPQNPDPDEVLETALCGAAMALGVLLALLGAAMCWAARRSTHGT</sequence>
<evidence type="ECO:0000313" key="7">
    <source>
        <dbReference type="Ensembl" id="ENSSOCP00000016723.1"/>
    </source>
</evidence>
<dbReference type="InterPro" id="IPR036179">
    <property type="entry name" value="Ig-like_dom_sf"/>
</dbReference>
<evidence type="ECO:0000313" key="8">
    <source>
        <dbReference type="Proteomes" id="UP000694551"/>
    </source>
</evidence>
<dbReference type="SMART" id="SM00407">
    <property type="entry name" value="IGc1"/>
    <property type="match status" value="1"/>
</dbReference>
<dbReference type="Gene3D" id="3.10.320.10">
    <property type="entry name" value="Class II Histocompatibility Antigen, M Beta Chain, Chain B, domain 1"/>
    <property type="match status" value="1"/>
</dbReference>
<dbReference type="AlphaFoldDB" id="A0A8D0FKK1"/>
<dbReference type="Ensembl" id="ENSSOCT00000017152.1">
    <property type="protein sequence ID" value="ENSSOCP00000016723.1"/>
    <property type="gene ID" value="ENSSOCG00000012578.1"/>
</dbReference>
<organism evidence="7 8">
    <name type="scientific">Strix occidentalis caurina</name>
    <name type="common">northern spotted owl</name>
    <dbReference type="NCBI Taxonomy" id="311401"/>
    <lineage>
        <taxon>Eukaryota</taxon>
        <taxon>Metazoa</taxon>
        <taxon>Chordata</taxon>
        <taxon>Craniata</taxon>
        <taxon>Vertebrata</taxon>
        <taxon>Euteleostomi</taxon>
        <taxon>Archelosauria</taxon>
        <taxon>Archosauria</taxon>
        <taxon>Dinosauria</taxon>
        <taxon>Saurischia</taxon>
        <taxon>Theropoda</taxon>
        <taxon>Coelurosauria</taxon>
        <taxon>Aves</taxon>
        <taxon>Neognathae</taxon>
        <taxon>Neoaves</taxon>
        <taxon>Telluraves</taxon>
        <taxon>Strigiformes</taxon>
        <taxon>Strigidae</taxon>
        <taxon>Strix</taxon>
    </lineage>
</organism>
<dbReference type="InterPro" id="IPR013783">
    <property type="entry name" value="Ig-like_fold"/>
</dbReference>
<dbReference type="Proteomes" id="UP000694551">
    <property type="component" value="Unplaced"/>
</dbReference>
<dbReference type="SUPFAM" id="SSF54452">
    <property type="entry name" value="MHC antigen-recognition domain"/>
    <property type="match status" value="1"/>
</dbReference>
<dbReference type="InterPro" id="IPR003597">
    <property type="entry name" value="Ig_C1-set"/>
</dbReference>
<dbReference type="InterPro" id="IPR014745">
    <property type="entry name" value="MHC_II_a/b_N"/>
</dbReference>
<reference evidence="7" key="1">
    <citation type="submission" date="2025-08" db="UniProtKB">
        <authorList>
            <consortium name="Ensembl"/>
        </authorList>
    </citation>
    <scope>IDENTIFICATION</scope>
</reference>
<dbReference type="PANTHER" id="PTHR19944:SF50">
    <property type="entry name" value="HLA CLASS II HISTOCOMPATIBILITY ANTIGEN, DM ALPHA CHAIN"/>
    <property type="match status" value="1"/>
</dbReference>
<evidence type="ECO:0000256" key="1">
    <source>
        <dbReference type="ARBA" id="ARBA00004479"/>
    </source>
</evidence>
<keyword evidence="5" id="KW-0472">Membrane</keyword>
<evidence type="ECO:0000256" key="2">
    <source>
        <dbReference type="ARBA" id="ARBA00022692"/>
    </source>
</evidence>
<evidence type="ECO:0000259" key="6">
    <source>
        <dbReference type="PROSITE" id="PS50835"/>
    </source>
</evidence>
<dbReference type="InterPro" id="IPR007110">
    <property type="entry name" value="Ig-like_dom"/>
</dbReference>
<feature type="domain" description="Ig-like" evidence="6">
    <location>
        <begin position="118"/>
        <end position="211"/>
    </location>
</feature>
<keyword evidence="8" id="KW-1185">Reference proteome</keyword>
<keyword evidence="4" id="KW-0325">Glycoprotein</keyword>
<protein>
    <recommendedName>
        <fullName evidence="6">Ig-like domain-containing protein</fullName>
    </recommendedName>
</protein>
<dbReference type="InterPro" id="IPR050160">
    <property type="entry name" value="MHC/Immunoglobulin"/>
</dbReference>
<dbReference type="PANTHER" id="PTHR19944">
    <property type="entry name" value="MHC CLASS II-RELATED"/>
    <property type="match status" value="1"/>
</dbReference>
<dbReference type="GO" id="GO:0006955">
    <property type="term" value="P:immune response"/>
    <property type="evidence" value="ECO:0007669"/>
    <property type="project" value="InterPro"/>
</dbReference>
<evidence type="ECO:0000256" key="4">
    <source>
        <dbReference type="ARBA" id="ARBA00023180"/>
    </source>
</evidence>
<dbReference type="SUPFAM" id="SSF48726">
    <property type="entry name" value="Immunoglobulin"/>
    <property type="match status" value="1"/>
</dbReference>
<dbReference type="Gene3D" id="2.60.40.10">
    <property type="entry name" value="Immunoglobulins"/>
    <property type="match status" value="1"/>
</dbReference>
<dbReference type="GO" id="GO:0042613">
    <property type="term" value="C:MHC class II protein complex"/>
    <property type="evidence" value="ECO:0007669"/>
    <property type="project" value="InterPro"/>
</dbReference>
<comment type="subcellular location">
    <subcellularLocation>
        <location evidence="1">Membrane</location>
        <topology evidence="1">Single-pass type I membrane protein</topology>
    </subcellularLocation>
</comment>
<dbReference type="PROSITE" id="PS50835">
    <property type="entry name" value="IG_LIKE"/>
    <property type="match status" value="1"/>
</dbReference>
<evidence type="ECO:0000256" key="3">
    <source>
        <dbReference type="ARBA" id="ARBA00022989"/>
    </source>
</evidence>
<dbReference type="GO" id="GO:0019882">
    <property type="term" value="P:antigen processing and presentation"/>
    <property type="evidence" value="ECO:0007669"/>
    <property type="project" value="InterPro"/>
</dbReference>